<dbReference type="EMBL" id="JAVRRG010000637">
    <property type="protein sequence ID" value="KAK5067868.1"/>
    <property type="molecule type" value="Genomic_DNA"/>
</dbReference>
<name>A0ABR0JPM9_9EURO</name>
<accession>A0ABR0JPM9</accession>
<protein>
    <submittedName>
        <fullName evidence="1">Uncharacterized protein</fullName>
    </submittedName>
</protein>
<sequence length="185" mass="21147">MDPLTKHDSTFDTSCHRQLDWPCVTPAGASWCQHGSFVEVSGEHFPPVALQSQHLNHVVVHRRSPYDSPSASWHWLAHHESCLWGNASGQAPLDWMERRDEHAMTDTLQSNATTKRRNGEELHYASMPRPVHRLYSLRHGHDEYVRVRQRASRKENTMDGEQGAWDIIVDWAGGFMMSMLGAIPI</sequence>
<evidence type="ECO:0000313" key="1">
    <source>
        <dbReference type="EMBL" id="KAK5067868.1"/>
    </source>
</evidence>
<dbReference type="Proteomes" id="UP001345013">
    <property type="component" value="Unassembled WGS sequence"/>
</dbReference>
<reference evidence="1 2" key="1">
    <citation type="submission" date="2023-08" db="EMBL/GenBank/DDBJ databases">
        <title>Black Yeasts Isolated from many extreme environments.</title>
        <authorList>
            <person name="Coleine C."/>
            <person name="Stajich J.E."/>
            <person name="Selbmann L."/>
        </authorList>
    </citation>
    <scope>NUCLEOTIDE SEQUENCE [LARGE SCALE GENOMIC DNA]</scope>
    <source>
        <strain evidence="1 2">CCFEE 5885</strain>
    </source>
</reference>
<comment type="caution">
    <text evidence="1">The sequence shown here is derived from an EMBL/GenBank/DDBJ whole genome shotgun (WGS) entry which is preliminary data.</text>
</comment>
<proteinExistence type="predicted"/>
<gene>
    <name evidence="1" type="ORF">LTR24_010765</name>
</gene>
<keyword evidence="2" id="KW-1185">Reference proteome</keyword>
<organism evidence="1 2">
    <name type="scientific">Lithohypha guttulata</name>
    <dbReference type="NCBI Taxonomy" id="1690604"/>
    <lineage>
        <taxon>Eukaryota</taxon>
        <taxon>Fungi</taxon>
        <taxon>Dikarya</taxon>
        <taxon>Ascomycota</taxon>
        <taxon>Pezizomycotina</taxon>
        <taxon>Eurotiomycetes</taxon>
        <taxon>Chaetothyriomycetidae</taxon>
        <taxon>Chaetothyriales</taxon>
        <taxon>Trichomeriaceae</taxon>
        <taxon>Lithohypha</taxon>
    </lineage>
</organism>
<evidence type="ECO:0000313" key="2">
    <source>
        <dbReference type="Proteomes" id="UP001345013"/>
    </source>
</evidence>